<organism evidence="10 11">
    <name type="scientific">Benzoatithermus flavus</name>
    <dbReference type="NCBI Taxonomy" id="3108223"/>
    <lineage>
        <taxon>Bacteria</taxon>
        <taxon>Pseudomonadati</taxon>
        <taxon>Pseudomonadota</taxon>
        <taxon>Alphaproteobacteria</taxon>
        <taxon>Geminicoccales</taxon>
        <taxon>Geminicoccaceae</taxon>
        <taxon>Benzoatithermus</taxon>
    </lineage>
</organism>
<dbReference type="Gene3D" id="1.20.58.110">
    <property type="entry name" value="Ribosomal protein S20"/>
    <property type="match status" value="1"/>
</dbReference>
<dbReference type="PANTHER" id="PTHR33398:SF1">
    <property type="entry name" value="SMALL RIBOSOMAL SUBUNIT PROTEIN BS20C"/>
    <property type="match status" value="1"/>
</dbReference>
<dbReference type="GO" id="GO:0005840">
    <property type="term" value="C:ribosome"/>
    <property type="evidence" value="ECO:0007669"/>
    <property type="project" value="UniProtKB-KW"/>
</dbReference>
<keyword evidence="3 8" id="KW-0699">rRNA-binding</keyword>
<protein>
    <recommendedName>
        <fullName evidence="7 8">Small ribosomal subunit protein bS20</fullName>
    </recommendedName>
</protein>
<dbReference type="Proteomes" id="UP001375743">
    <property type="component" value="Unassembled WGS sequence"/>
</dbReference>
<sequence>MAHHRSAKKRIRQTAKRTAINRSRMSRIKTFVRKVEDALAKGDHEAARTAFAAAEPEIRRGVTKGVLHLNTASRKISRLSRRVKALATAAPAAQV</sequence>
<dbReference type="InterPro" id="IPR036510">
    <property type="entry name" value="Ribosomal_bS20_sf"/>
</dbReference>
<dbReference type="Pfam" id="PF01649">
    <property type="entry name" value="Ribosomal_S20p"/>
    <property type="match status" value="1"/>
</dbReference>
<keyword evidence="5 8" id="KW-0689">Ribosomal protein</keyword>
<dbReference type="PANTHER" id="PTHR33398">
    <property type="entry name" value="30S RIBOSOMAL PROTEIN S20"/>
    <property type="match status" value="1"/>
</dbReference>
<dbReference type="HAMAP" id="MF_00500">
    <property type="entry name" value="Ribosomal_bS20"/>
    <property type="match status" value="1"/>
</dbReference>
<dbReference type="NCBIfam" id="TIGR00029">
    <property type="entry name" value="S20"/>
    <property type="match status" value="1"/>
</dbReference>
<dbReference type="EMBL" id="JBBLZC010000005">
    <property type="protein sequence ID" value="MEK0082927.1"/>
    <property type="molecule type" value="Genomic_DNA"/>
</dbReference>
<dbReference type="RefSeq" id="WP_418158775.1">
    <property type="nucleotide sequence ID" value="NZ_JBBLZC010000005.1"/>
</dbReference>
<accession>A0ABU8XNZ7</accession>
<reference evidence="10 11" key="1">
    <citation type="submission" date="2024-01" db="EMBL/GenBank/DDBJ databases">
        <title>Multi-omics insights into the function and evolution of sodium benzoate biodegradation pathways in Benzoatithermus flavus gen. nov., sp. nov. from hot spring.</title>
        <authorList>
            <person name="Hu C.-J."/>
            <person name="Li W.-J."/>
        </authorList>
    </citation>
    <scope>NUCLEOTIDE SEQUENCE [LARGE SCALE GENOMIC DNA]</scope>
    <source>
        <strain evidence="10 11">SYSU G07066</strain>
    </source>
</reference>
<evidence type="ECO:0000256" key="7">
    <source>
        <dbReference type="ARBA" id="ARBA00035136"/>
    </source>
</evidence>
<evidence type="ECO:0000256" key="5">
    <source>
        <dbReference type="ARBA" id="ARBA00022980"/>
    </source>
</evidence>
<evidence type="ECO:0000256" key="1">
    <source>
        <dbReference type="ARBA" id="ARBA00003134"/>
    </source>
</evidence>
<evidence type="ECO:0000256" key="6">
    <source>
        <dbReference type="ARBA" id="ARBA00023274"/>
    </source>
</evidence>
<feature type="compositionally biased region" description="Basic residues" evidence="9">
    <location>
        <begin position="1"/>
        <end position="15"/>
    </location>
</feature>
<keyword evidence="11" id="KW-1185">Reference proteome</keyword>
<keyword evidence="6 8" id="KW-0687">Ribonucleoprotein</keyword>
<comment type="caution">
    <text evidence="10">The sequence shown here is derived from an EMBL/GenBank/DDBJ whole genome shotgun (WGS) entry which is preliminary data.</text>
</comment>
<keyword evidence="4 8" id="KW-0694">RNA-binding</keyword>
<evidence type="ECO:0000256" key="2">
    <source>
        <dbReference type="ARBA" id="ARBA00007634"/>
    </source>
</evidence>
<evidence type="ECO:0000256" key="3">
    <source>
        <dbReference type="ARBA" id="ARBA00022730"/>
    </source>
</evidence>
<evidence type="ECO:0000313" key="10">
    <source>
        <dbReference type="EMBL" id="MEK0082927.1"/>
    </source>
</evidence>
<evidence type="ECO:0000256" key="9">
    <source>
        <dbReference type="SAM" id="MobiDB-lite"/>
    </source>
</evidence>
<gene>
    <name evidence="8 10" type="primary">rpsT</name>
    <name evidence="10" type="ORF">U1T56_07180</name>
</gene>
<comment type="similarity">
    <text evidence="2 8">Belongs to the bacterial ribosomal protein bS20 family.</text>
</comment>
<comment type="function">
    <text evidence="1 8">Binds directly to 16S ribosomal RNA.</text>
</comment>
<feature type="region of interest" description="Disordered" evidence="9">
    <location>
        <begin position="1"/>
        <end position="24"/>
    </location>
</feature>
<dbReference type="InterPro" id="IPR002583">
    <property type="entry name" value="Ribosomal_bS20"/>
</dbReference>
<evidence type="ECO:0000313" key="11">
    <source>
        <dbReference type="Proteomes" id="UP001375743"/>
    </source>
</evidence>
<name>A0ABU8XNZ7_9PROT</name>
<dbReference type="SUPFAM" id="SSF46992">
    <property type="entry name" value="Ribosomal protein S20"/>
    <property type="match status" value="1"/>
</dbReference>
<proteinExistence type="inferred from homology"/>
<evidence type="ECO:0000256" key="4">
    <source>
        <dbReference type="ARBA" id="ARBA00022884"/>
    </source>
</evidence>
<evidence type="ECO:0000256" key="8">
    <source>
        <dbReference type="HAMAP-Rule" id="MF_00500"/>
    </source>
</evidence>